<dbReference type="EMBL" id="KE525285">
    <property type="protein sequence ID" value="KFB44727.1"/>
    <property type="molecule type" value="Genomic_DNA"/>
</dbReference>
<sequence length="122" mass="14243">MEDPDDGEEQDIDEGYQSKTYRSLNNVSRTTGLDGVSCAISYNGNFAPMHHRYRFKFSDCVLVILHHLAYDLLERNVLIIDQQVRVDEVEIQLLPFRYASSVTSFWARWTVPRRKLCNVTTR</sequence>
<name>A0A084W3D3_ANOSI</name>
<accession>A0A084W3D3</accession>
<reference evidence="1 3" key="1">
    <citation type="journal article" date="2014" name="BMC Genomics">
        <title>Genome sequence of Anopheles sinensis provides insight into genetics basis of mosquito competence for malaria parasites.</title>
        <authorList>
            <person name="Zhou D."/>
            <person name="Zhang D."/>
            <person name="Ding G."/>
            <person name="Shi L."/>
            <person name="Hou Q."/>
            <person name="Ye Y."/>
            <person name="Xu Y."/>
            <person name="Zhou H."/>
            <person name="Xiong C."/>
            <person name="Li S."/>
            <person name="Yu J."/>
            <person name="Hong S."/>
            <person name="Yu X."/>
            <person name="Zou P."/>
            <person name="Chen C."/>
            <person name="Chang X."/>
            <person name="Wang W."/>
            <person name="Lv Y."/>
            <person name="Sun Y."/>
            <person name="Ma L."/>
            <person name="Shen B."/>
            <person name="Zhu C."/>
        </authorList>
    </citation>
    <scope>NUCLEOTIDE SEQUENCE [LARGE SCALE GENOMIC DNA]</scope>
</reference>
<evidence type="ECO:0000313" key="1">
    <source>
        <dbReference type="EMBL" id="KFB44727.1"/>
    </source>
</evidence>
<organism evidence="1">
    <name type="scientific">Anopheles sinensis</name>
    <name type="common">Mosquito</name>
    <dbReference type="NCBI Taxonomy" id="74873"/>
    <lineage>
        <taxon>Eukaryota</taxon>
        <taxon>Metazoa</taxon>
        <taxon>Ecdysozoa</taxon>
        <taxon>Arthropoda</taxon>
        <taxon>Hexapoda</taxon>
        <taxon>Insecta</taxon>
        <taxon>Pterygota</taxon>
        <taxon>Neoptera</taxon>
        <taxon>Endopterygota</taxon>
        <taxon>Diptera</taxon>
        <taxon>Nematocera</taxon>
        <taxon>Culicoidea</taxon>
        <taxon>Culicidae</taxon>
        <taxon>Anophelinae</taxon>
        <taxon>Anopheles</taxon>
    </lineage>
</organism>
<dbReference type="EnsemblMetazoa" id="ASIC012622-RA">
    <property type="protein sequence ID" value="ASIC012622-PA"/>
    <property type="gene ID" value="ASIC012622"/>
</dbReference>
<reference evidence="2" key="2">
    <citation type="submission" date="2020-05" db="UniProtKB">
        <authorList>
            <consortium name="EnsemblMetazoa"/>
        </authorList>
    </citation>
    <scope>IDENTIFICATION</scope>
</reference>
<dbReference type="EMBL" id="ATLV01019918">
    <property type="status" value="NOT_ANNOTATED_CDS"/>
    <property type="molecule type" value="Genomic_DNA"/>
</dbReference>
<evidence type="ECO:0000313" key="3">
    <source>
        <dbReference type="Proteomes" id="UP000030765"/>
    </source>
</evidence>
<dbReference type="AlphaFoldDB" id="A0A084W3D3"/>
<dbReference type="VEuPathDB" id="VectorBase:ASIC012622"/>
<proteinExistence type="predicted"/>
<evidence type="ECO:0000313" key="2">
    <source>
        <dbReference type="EnsemblMetazoa" id="ASIC012622-PA"/>
    </source>
</evidence>
<dbReference type="Proteomes" id="UP000030765">
    <property type="component" value="Unassembled WGS sequence"/>
</dbReference>
<gene>
    <name evidence="1" type="ORF">ZHAS_00012622</name>
</gene>
<protein>
    <submittedName>
        <fullName evidence="1 2">Non-ribosomal peptide synthase and Polyketide synthase, phosphopantetheine-binding protein</fullName>
    </submittedName>
</protein>
<keyword evidence="3" id="KW-1185">Reference proteome</keyword>